<reference evidence="1 2" key="1">
    <citation type="journal article" date="2015" name="Genome Announc.">
        <title>Genome Sequence of Mycobacteriophage Mindy.</title>
        <authorList>
            <person name="Pope W.H."/>
            <person name="Bernstein N.I."/>
            <person name="Fasolas C.S."/>
            <person name="Mezghani N."/>
            <person name="Pressimone C.A."/>
            <person name="Selvakumar P."/>
            <person name="Stanton A.C."/>
            <person name="Lapin J.S."/>
            <person name="Prout A.K."/>
            <person name="Grubb S.R."/>
            <person name="Warner M.H."/>
            <person name="Bowman C.A."/>
            <person name="Russell D.A."/>
            <person name="Hatfull G.F."/>
        </authorList>
    </citation>
    <scope>NUCLEOTIDE SEQUENCE [LARGE SCALE GENOMIC DNA]</scope>
</reference>
<evidence type="ECO:0000313" key="2">
    <source>
        <dbReference type="Proteomes" id="UP000201946"/>
    </source>
</evidence>
<organism evidence="1 2">
    <name type="scientific">Mycobacterium phage Mindy</name>
    <dbReference type="NCBI Taxonomy" id="1647311"/>
    <lineage>
        <taxon>Viruses</taxon>
        <taxon>Duplodnaviria</taxon>
        <taxon>Heunggongvirae</taxon>
        <taxon>Uroviricota</taxon>
        <taxon>Caudoviricetes</taxon>
        <taxon>Kostyavirus</taxon>
        <taxon>Kostyavirus toto</taxon>
    </lineage>
</organism>
<sequence length="58" mass="6510">MTELDRIRANRGKRAALDAELPRLVWEAMQAGCTWQQVAEALGVSKQRVYQLRAAGKP</sequence>
<dbReference type="GeneID" id="26796313"/>
<evidence type="ECO:0000313" key="1">
    <source>
        <dbReference type="EMBL" id="AKF15060.1"/>
    </source>
</evidence>
<dbReference type="RefSeq" id="YP_009225317.1">
    <property type="nucleotide sequence ID" value="NC_029093.1"/>
</dbReference>
<gene>
    <name evidence="1" type="primary">30</name>
    <name evidence="1" type="ORF">SEA_MINDY_30</name>
</gene>
<protein>
    <recommendedName>
        <fullName evidence="3">Helix-turn-helix DNA binding domain protein</fullName>
    </recommendedName>
</protein>
<dbReference type="EMBL" id="KR080204">
    <property type="protein sequence ID" value="AKF15060.1"/>
    <property type="molecule type" value="Genomic_DNA"/>
</dbReference>
<name>A0A0F6WET3_9CAUD</name>
<proteinExistence type="predicted"/>
<evidence type="ECO:0008006" key="3">
    <source>
        <dbReference type="Google" id="ProtNLM"/>
    </source>
</evidence>
<accession>A0A0F6WET3</accession>
<dbReference type="Proteomes" id="UP000201946">
    <property type="component" value="Segment"/>
</dbReference>
<dbReference type="KEGG" id="vg:26796313"/>